<feature type="transmembrane region" description="Helical" evidence="1">
    <location>
        <begin position="278"/>
        <end position="299"/>
    </location>
</feature>
<protein>
    <recommendedName>
        <fullName evidence="2">Signal transduction histidine kinase internal region domain-containing protein</fullName>
    </recommendedName>
</protein>
<evidence type="ECO:0000313" key="4">
    <source>
        <dbReference type="Proteomes" id="UP000237947"/>
    </source>
</evidence>
<reference evidence="4" key="1">
    <citation type="submission" date="2018-02" db="EMBL/GenBank/DDBJ databases">
        <authorList>
            <person name="Holder M.E."/>
            <person name="Ajami N.J."/>
            <person name="Petrosino J.F."/>
        </authorList>
    </citation>
    <scope>NUCLEOTIDE SEQUENCE [LARGE SCALE GENOMIC DNA]</scope>
    <source>
        <strain evidence="4">CCUG 47711</strain>
    </source>
</reference>
<evidence type="ECO:0000259" key="2">
    <source>
        <dbReference type="Pfam" id="PF06580"/>
    </source>
</evidence>
<dbReference type="RefSeq" id="WP_106012623.1">
    <property type="nucleotide sequence ID" value="NZ_CP027226.1"/>
</dbReference>
<keyword evidence="1" id="KW-0472">Membrane</keyword>
<keyword evidence="1" id="KW-1133">Transmembrane helix</keyword>
<dbReference type="InterPro" id="IPR010559">
    <property type="entry name" value="Sig_transdc_His_kin_internal"/>
</dbReference>
<dbReference type="Pfam" id="PF06580">
    <property type="entry name" value="His_kinase"/>
    <property type="match status" value="1"/>
</dbReference>
<dbReference type="AlphaFoldDB" id="A0A2S0KNQ6"/>
<feature type="transmembrane region" description="Helical" evidence="1">
    <location>
        <begin position="31"/>
        <end position="54"/>
    </location>
</feature>
<dbReference type="InterPro" id="IPR050640">
    <property type="entry name" value="Bact_2-comp_sensor_kinase"/>
</dbReference>
<dbReference type="OrthoDB" id="138378at2"/>
<sequence>MFRNKEKDQEQVKGFNLNFAQSIKNNKKDTLLLRLSVYLLAFSVLPILFLSLYFQHQLKHEQESTLSRAYDDYSLFMAEQIDQKVSNIKEVMLTLGQNQSLQEALKLRNTNDYYFDKDLRQNFETYIWYNLTSNRSIIKNFRIYSRNAERHIGYFISPYEYADKNVQNILEQQSNYVGLTVDANSELYYMYPIFSRFGNEPVAHALAGIDKDKAFSNKGQMSTRENSFASIILMGDKEVKSSYPNDFQSPYVEVNRHCPLSSLDLRLLIPYRSLHVDVLPLIFFAVLILVIFVLLFLLINRQLRILREQIIQEQNMVQVLQYNSLQRQMNPHFLYNTLSMINWKAKYAGQEDISDITLRLSKYYRLVLNNGNPYQSLEKAFSMAEIYLSLKKELMDEDLNFELDLDEKIKDRKIINFILQPLVENAVVHGISATGQDGSIKIKAKEVTRNNAKEIKSEILILIYDDGRGLYHFNDVLDESESGFAIKNIATRLQLAHGKNYGLALYSGDEVYKLNSDLAEDTYQNDEDFKDLLDHAKEKGTLTVLFLP</sequence>
<dbReference type="PANTHER" id="PTHR34220:SF7">
    <property type="entry name" value="SENSOR HISTIDINE KINASE YPDA"/>
    <property type="match status" value="1"/>
</dbReference>
<dbReference type="GO" id="GO:0000155">
    <property type="term" value="F:phosphorelay sensor kinase activity"/>
    <property type="evidence" value="ECO:0007669"/>
    <property type="project" value="InterPro"/>
</dbReference>
<accession>A0A2S0KNQ6</accession>
<dbReference type="InterPro" id="IPR036890">
    <property type="entry name" value="HATPase_C_sf"/>
</dbReference>
<proteinExistence type="predicted"/>
<keyword evidence="4" id="KW-1185">Reference proteome</keyword>
<dbReference type="EMBL" id="CP027226">
    <property type="protein sequence ID" value="AVM42670.1"/>
    <property type="molecule type" value="Genomic_DNA"/>
</dbReference>
<organism evidence="3 4">
    <name type="scientific">Fastidiosipila sanguinis</name>
    <dbReference type="NCBI Taxonomy" id="236753"/>
    <lineage>
        <taxon>Bacteria</taxon>
        <taxon>Bacillati</taxon>
        <taxon>Bacillota</taxon>
        <taxon>Clostridia</taxon>
        <taxon>Eubacteriales</taxon>
        <taxon>Oscillospiraceae</taxon>
        <taxon>Fastidiosipila</taxon>
    </lineage>
</organism>
<keyword evidence="1" id="KW-0812">Transmembrane</keyword>
<dbReference type="Proteomes" id="UP000237947">
    <property type="component" value="Chromosome"/>
</dbReference>
<name>A0A2S0KNQ6_9FIRM</name>
<evidence type="ECO:0000256" key="1">
    <source>
        <dbReference type="SAM" id="Phobius"/>
    </source>
</evidence>
<dbReference type="SUPFAM" id="SSF55874">
    <property type="entry name" value="ATPase domain of HSP90 chaperone/DNA topoisomerase II/histidine kinase"/>
    <property type="match status" value="1"/>
</dbReference>
<dbReference type="GO" id="GO:0016020">
    <property type="term" value="C:membrane"/>
    <property type="evidence" value="ECO:0007669"/>
    <property type="project" value="InterPro"/>
</dbReference>
<evidence type="ECO:0000313" key="3">
    <source>
        <dbReference type="EMBL" id="AVM42670.1"/>
    </source>
</evidence>
<feature type="domain" description="Signal transduction histidine kinase internal region" evidence="2">
    <location>
        <begin position="321"/>
        <end position="397"/>
    </location>
</feature>
<dbReference type="Gene3D" id="3.30.565.10">
    <property type="entry name" value="Histidine kinase-like ATPase, C-terminal domain"/>
    <property type="match status" value="1"/>
</dbReference>
<gene>
    <name evidence="3" type="ORF">C5Q98_05340</name>
</gene>
<dbReference type="KEGG" id="fsa:C5Q98_05340"/>
<dbReference type="PANTHER" id="PTHR34220">
    <property type="entry name" value="SENSOR HISTIDINE KINASE YPDA"/>
    <property type="match status" value="1"/>
</dbReference>